<accession>A0A937HCP5</accession>
<dbReference type="GO" id="GO:0008311">
    <property type="term" value="F:double-stranded DNA 3'-5' DNA exonuclease activity"/>
    <property type="evidence" value="ECO:0007669"/>
    <property type="project" value="UniProtKB-EC"/>
</dbReference>
<evidence type="ECO:0000256" key="5">
    <source>
        <dbReference type="ARBA" id="ARBA00022842"/>
    </source>
</evidence>
<name>A0A937HCP5_9PROT</name>
<dbReference type="InterPro" id="IPR020848">
    <property type="entry name" value="AP_endonuclease_F1_CS"/>
</dbReference>
<feature type="binding site" evidence="7">
    <location>
        <position position="153"/>
    </location>
    <ligand>
        <name>Mg(2+)</name>
        <dbReference type="ChEBI" id="CHEBI:18420"/>
        <label>1</label>
    </ligand>
</feature>
<sequence length="264" mass="29435">MKLASWNVNSIKARLPNVLRWLEEAQPDIVGLQELKCVDEAFPRAEIEALGYNVETHGQKTYNGVALLSKLPLEDVSRGLPDFEDEQSRYIEAVVSTDKGALRVTSIYLPNGNPTGDDGSDPKYTYKLNWMAALEAHAKTLLGYEEAFVLSGDFNVIPTPADCYSPGAWEGDALFRPETHAAFRRIFNLGLTEAVASSAQTGDDTYTFWDYQAGAWPKNNGIRIDHHLMSPLAADMLSGFDIHRHTRDWEKPSDHVPVVIELDI</sequence>
<dbReference type="InterPro" id="IPR004808">
    <property type="entry name" value="AP_endonuc_1"/>
</dbReference>
<dbReference type="PROSITE" id="PS00728">
    <property type="entry name" value="AP_NUCLEASE_F1_3"/>
    <property type="match status" value="1"/>
</dbReference>
<comment type="cofactor">
    <cofactor evidence="1">
        <name>Mn(2+)</name>
        <dbReference type="ChEBI" id="CHEBI:29035"/>
    </cofactor>
</comment>
<feature type="domain" description="Endonuclease/exonuclease/phosphatase" evidence="9">
    <location>
        <begin position="4"/>
        <end position="255"/>
    </location>
</feature>
<dbReference type="PANTHER" id="PTHR43250:SF2">
    <property type="entry name" value="EXODEOXYRIBONUCLEASE III"/>
    <property type="match status" value="1"/>
</dbReference>
<evidence type="ECO:0000256" key="1">
    <source>
        <dbReference type="ARBA" id="ARBA00001936"/>
    </source>
</evidence>
<dbReference type="GO" id="GO:0046872">
    <property type="term" value="F:metal ion binding"/>
    <property type="evidence" value="ECO:0007669"/>
    <property type="project" value="UniProtKB-KW"/>
</dbReference>
<comment type="similarity">
    <text evidence="2">Belongs to the DNA repair enzymes AP/ExoA family.</text>
</comment>
<evidence type="ECO:0000256" key="6">
    <source>
        <dbReference type="PIRSR" id="PIRSR604808-1"/>
    </source>
</evidence>
<feature type="active site" description="Proton donor/acceptor" evidence="6">
    <location>
        <position position="153"/>
    </location>
</feature>
<dbReference type="NCBIfam" id="TIGR00633">
    <property type="entry name" value="xth"/>
    <property type="match status" value="1"/>
</dbReference>
<comment type="caution">
    <text evidence="10">The sequence shown here is derived from an EMBL/GenBank/DDBJ whole genome shotgun (WGS) entry which is preliminary data.</text>
</comment>
<dbReference type="SUPFAM" id="SSF56219">
    <property type="entry name" value="DNase I-like"/>
    <property type="match status" value="1"/>
</dbReference>
<dbReference type="GO" id="GO:0004519">
    <property type="term" value="F:endonuclease activity"/>
    <property type="evidence" value="ECO:0007669"/>
    <property type="project" value="InterPro"/>
</dbReference>
<feature type="binding site" evidence="7">
    <location>
        <position position="34"/>
    </location>
    <ligand>
        <name>Mg(2+)</name>
        <dbReference type="ChEBI" id="CHEBI:18420"/>
        <label>1</label>
    </ligand>
</feature>
<proteinExistence type="inferred from homology"/>
<dbReference type="AlphaFoldDB" id="A0A937HCP5"/>
<evidence type="ECO:0000256" key="3">
    <source>
        <dbReference type="ARBA" id="ARBA00022723"/>
    </source>
</evidence>
<comment type="cofactor">
    <cofactor evidence="7">
        <name>Mg(2+)</name>
        <dbReference type="ChEBI" id="CHEBI:18420"/>
    </cofactor>
    <cofactor evidence="7">
        <name>Mn(2+)</name>
        <dbReference type="ChEBI" id="CHEBI:29035"/>
    </cofactor>
    <text evidence="7">Probably binds two magnesium or manganese ions per subunit.</text>
</comment>
<evidence type="ECO:0000256" key="7">
    <source>
        <dbReference type="PIRSR" id="PIRSR604808-2"/>
    </source>
</evidence>
<feature type="active site" evidence="6">
    <location>
        <position position="108"/>
    </location>
</feature>
<dbReference type="EC" id="3.1.11.2" evidence="10"/>
<dbReference type="GO" id="GO:0006281">
    <property type="term" value="P:DNA repair"/>
    <property type="evidence" value="ECO:0007669"/>
    <property type="project" value="InterPro"/>
</dbReference>
<dbReference type="Pfam" id="PF03372">
    <property type="entry name" value="Exo_endo_phos"/>
    <property type="match status" value="1"/>
</dbReference>
<dbReference type="InterPro" id="IPR036691">
    <property type="entry name" value="Endo/exonu/phosph_ase_sf"/>
</dbReference>
<dbReference type="NCBIfam" id="TIGR00195">
    <property type="entry name" value="exoDNase_III"/>
    <property type="match status" value="1"/>
</dbReference>
<protein>
    <submittedName>
        <fullName evidence="10">Exodeoxyribonuclease III</fullName>
        <ecNumber evidence="10">3.1.11.2</ecNumber>
    </submittedName>
</protein>
<feature type="binding site" evidence="7">
    <location>
        <position position="254"/>
    </location>
    <ligand>
        <name>Mg(2+)</name>
        <dbReference type="ChEBI" id="CHEBI:18420"/>
        <label>1</label>
    </ligand>
</feature>
<feature type="active site" description="Proton acceptor" evidence="6">
    <location>
        <position position="255"/>
    </location>
</feature>
<feature type="site" description="Transition state stabilizer" evidence="8">
    <location>
        <position position="155"/>
    </location>
</feature>
<dbReference type="Gene3D" id="3.60.10.10">
    <property type="entry name" value="Endonuclease/exonuclease/phosphatase"/>
    <property type="match status" value="1"/>
</dbReference>
<dbReference type="InterPro" id="IPR037493">
    <property type="entry name" value="ExoIII-like"/>
</dbReference>
<feature type="binding site" evidence="7">
    <location>
        <position position="7"/>
    </location>
    <ligand>
        <name>Mg(2+)</name>
        <dbReference type="ChEBI" id="CHEBI:18420"/>
        <label>1</label>
    </ligand>
</feature>
<reference evidence="10" key="1">
    <citation type="submission" date="2020-10" db="EMBL/GenBank/DDBJ databases">
        <title>Microbiome of the Black Sea water column analyzed by genome centric metagenomics.</title>
        <authorList>
            <person name="Cabello-Yeves P.J."/>
            <person name="Callieri C."/>
            <person name="Picazo A."/>
            <person name="Mehrshad M."/>
            <person name="Haro-Moreno J.M."/>
            <person name="Roda-Garcia J."/>
            <person name="Dzembekova N."/>
            <person name="Slabakova V."/>
            <person name="Slabakova N."/>
            <person name="Moncheva S."/>
            <person name="Rodriguez-Valera F."/>
        </authorList>
    </citation>
    <scope>NUCLEOTIDE SEQUENCE</scope>
    <source>
        <strain evidence="10">BS307-5m-G5</strain>
    </source>
</reference>
<keyword evidence="3 7" id="KW-0479">Metal-binding</keyword>
<evidence type="ECO:0000259" key="9">
    <source>
        <dbReference type="Pfam" id="PF03372"/>
    </source>
</evidence>
<dbReference type="GO" id="GO:0003677">
    <property type="term" value="F:DNA binding"/>
    <property type="evidence" value="ECO:0007669"/>
    <property type="project" value="InterPro"/>
</dbReference>
<evidence type="ECO:0000313" key="11">
    <source>
        <dbReference type="Proteomes" id="UP000785783"/>
    </source>
</evidence>
<dbReference type="InterPro" id="IPR005135">
    <property type="entry name" value="Endo/exonuclease/phosphatase"/>
</dbReference>
<gene>
    <name evidence="10" type="primary">xth</name>
    <name evidence="10" type="ORF">ISQ19_01605</name>
</gene>
<dbReference type="EMBL" id="JADHOK010000010">
    <property type="protein sequence ID" value="MBL6761374.1"/>
    <property type="molecule type" value="Genomic_DNA"/>
</dbReference>
<dbReference type="Proteomes" id="UP000785783">
    <property type="component" value="Unassembled WGS sequence"/>
</dbReference>
<feature type="site" description="Important for catalytic activity" evidence="8">
    <location>
        <position position="225"/>
    </location>
</feature>
<evidence type="ECO:0000256" key="4">
    <source>
        <dbReference type="ARBA" id="ARBA00022801"/>
    </source>
</evidence>
<evidence type="ECO:0000313" key="10">
    <source>
        <dbReference type="EMBL" id="MBL6761374.1"/>
    </source>
</evidence>
<feature type="binding site" evidence="7">
    <location>
        <position position="255"/>
    </location>
    <ligand>
        <name>Mg(2+)</name>
        <dbReference type="ChEBI" id="CHEBI:18420"/>
        <label>1</label>
    </ligand>
</feature>
<keyword evidence="7" id="KW-0464">Manganese</keyword>
<dbReference type="CDD" id="cd09086">
    <property type="entry name" value="ExoIII-like_AP-endo"/>
    <property type="match status" value="1"/>
</dbReference>
<evidence type="ECO:0000256" key="8">
    <source>
        <dbReference type="PIRSR" id="PIRSR604808-3"/>
    </source>
</evidence>
<dbReference type="PROSITE" id="PS00726">
    <property type="entry name" value="AP_NUCLEASE_F1_1"/>
    <property type="match status" value="1"/>
</dbReference>
<keyword evidence="4 10" id="KW-0378">Hydrolase</keyword>
<dbReference type="InterPro" id="IPR020847">
    <property type="entry name" value="AP_endonuclease_F1_BS"/>
</dbReference>
<evidence type="ECO:0000256" key="2">
    <source>
        <dbReference type="ARBA" id="ARBA00007092"/>
    </source>
</evidence>
<dbReference type="PANTHER" id="PTHR43250">
    <property type="entry name" value="EXODEOXYRIBONUCLEASE III"/>
    <property type="match status" value="1"/>
</dbReference>
<organism evidence="10 11">
    <name type="scientific">PS1 clade bacterium</name>
    <dbReference type="NCBI Taxonomy" id="2175152"/>
    <lineage>
        <taxon>Bacteria</taxon>
        <taxon>Pseudomonadati</taxon>
        <taxon>Pseudomonadota</taxon>
        <taxon>Alphaproteobacteria</taxon>
        <taxon>PS1 clade</taxon>
    </lineage>
</organism>
<feature type="site" description="Interaction with DNA substrate" evidence="8">
    <location>
        <position position="255"/>
    </location>
</feature>
<keyword evidence="5 7" id="KW-0460">Magnesium</keyword>
<dbReference type="PROSITE" id="PS51435">
    <property type="entry name" value="AP_NUCLEASE_F1_4"/>
    <property type="match status" value="1"/>
</dbReference>
<feature type="binding site" evidence="7">
    <location>
        <position position="155"/>
    </location>
    <ligand>
        <name>Mg(2+)</name>
        <dbReference type="ChEBI" id="CHEBI:18420"/>
        <label>1</label>
    </ligand>
</feature>